<keyword evidence="3" id="KW-1185">Reference proteome</keyword>
<gene>
    <name evidence="2" type="ORF">Slin15195_G039570</name>
</gene>
<dbReference type="Proteomes" id="UP001056384">
    <property type="component" value="Chromosome 3"/>
</dbReference>
<evidence type="ECO:0000313" key="2">
    <source>
        <dbReference type="EMBL" id="USW50638.1"/>
    </source>
</evidence>
<accession>A0A9Q9AR29</accession>
<organism evidence="2 3">
    <name type="scientific">Septoria linicola</name>
    <dbReference type="NCBI Taxonomy" id="215465"/>
    <lineage>
        <taxon>Eukaryota</taxon>
        <taxon>Fungi</taxon>
        <taxon>Dikarya</taxon>
        <taxon>Ascomycota</taxon>
        <taxon>Pezizomycotina</taxon>
        <taxon>Dothideomycetes</taxon>
        <taxon>Dothideomycetidae</taxon>
        <taxon>Mycosphaerellales</taxon>
        <taxon>Mycosphaerellaceae</taxon>
        <taxon>Septoria</taxon>
    </lineage>
</organism>
<keyword evidence="1" id="KW-0732">Signal</keyword>
<proteinExistence type="predicted"/>
<feature type="chain" id="PRO_5040202876" evidence="1">
    <location>
        <begin position="21"/>
        <end position="154"/>
    </location>
</feature>
<evidence type="ECO:0000313" key="3">
    <source>
        <dbReference type="Proteomes" id="UP001056384"/>
    </source>
</evidence>
<reference evidence="2" key="1">
    <citation type="submission" date="2022-06" db="EMBL/GenBank/DDBJ databases">
        <title>Complete genome sequences of two strains of the flax pathogen Septoria linicola.</title>
        <authorList>
            <person name="Lapalu N."/>
            <person name="Simon A."/>
            <person name="Demenou B."/>
            <person name="Paumier D."/>
            <person name="Guillot M.-P."/>
            <person name="Gout L."/>
            <person name="Valade R."/>
        </authorList>
    </citation>
    <scope>NUCLEOTIDE SEQUENCE</scope>
    <source>
        <strain evidence="2">SE15195</strain>
    </source>
</reference>
<dbReference type="AlphaFoldDB" id="A0A9Q9AR29"/>
<name>A0A9Q9AR29_9PEZI</name>
<feature type="signal peptide" evidence="1">
    <location>
        <begin position="1"/>
        <end position="20"/>
    </location>
</feature>
<evidence type="ECO:0000256" key="1">
    <source>
        <dbReference type="SAM" id="SignalP"/>
    </source>
</evidence>
<dbReference type="EMBL" id="CP099420">
    <property type="protein sequence ID" value="USW50638.1"/>
    <property type="molecule type" value="Genomic_DNA"/>
</dbReference>
<protein>
    <submittedName>
        <fullName evidence="2">Uncharacterized protein</fullName>
    </submittedName>
</protein>
<sequence>MQFKFIAASLAALSVGSAIAGPLPVPAQDNSLAAREAAPVAEPKPAAAPVEARAEQAIQAAQLTQMQQTAHQWAQNHIGQVPTQIQVQNAQNWWPQQAWGQNLWGINNWNNGWNGNTWYLYYLYANYNQYAWQWNNYWPQQNWNNWGYCSPGWC</sequence>